<dbReference type="SUPFAM" id="SSF56112">
    <property type="entry name" value="Protein kinase-like (PK-like)"/>
    <property type="match status" value="1"/>
</dbReference>
<evidence type="ECO:0008006" key="3">
    <source>
        <dbReference type="Google" id="ProtNLM"/>
    </source>
</evidence>
<comment type="caution">
    <text evidence="1">The sequence shown here is derived from an EMBL/GenBank/DDBJ whole genome shotgun (WGS) entry which is preliminary data.</text>
</comment>
<name>A0AA37WHX0_9BACT</name>
<protein>
    <recommendedName>
        <fullName evidence="3">Aminoglycoside phosphotransferase domain-containing protein</fullName>
    </recommendedName>
</protein>
<evidence type="ECO:0000313" key="2">
    <source>
        <dbReference type="Proteomes" id="UP001156666"/>
    </source>
</evidence>
<dbReference type="Gene3D" id="3.90.1200.10">
    <property type="match status" value="1"/>
</dbReference>
<sequence>MQIDYTAIIQKAWDGYGDTRKIRNITNISIEVSTNAVYKIDLEDKNILFAKLSYFGKHEAFSNDHRIINVLSNNLGLPFDGFLARSLMQGKKLYIYRFKDVEIDASLVFYLPVKINQRPPKKLDENQITKLARSIAHFHLCCDQIRNTLPESKKDLYDDLRHLKTDLYNGHTQFGAHAPLIHEHIEKFLVNAATLNYRSFNKIPVFLDWNIGNFSVNENFSLFSRWDYDWFRIDSRIMDLYFLARVVSEVGDKTSFHYGFEILKEDRFMHFLKSYHEVFPFSGEELHFIKESYRFFILNYVVREGRRFFHNDYSYKLQEDAYHYLPQLDNDLDTDIYLKHLKI</sequence>
<proteinExistence type="predicted"/>
<evidence type="ECO:0000313" key="1">
    <source>
        <dbReference type="EMBL" id="GLR20099.1"/>
    </source>
</evidence>
<accession>A0AA37WHX0</accession>
<keyword evidence="2" id="KW-1185">Reference proteome</keyword>
<dbReference type="EMBL" id="BSOH01000037">
    <property type="protein sequence ID" value="GLR20099.1"/>
    <property type="molecule type" value="Genomic_DNA"/>
</dbReference>
<gene>
    <name evidence="1" type="ORF">GCM10007940_47150</name>
</gene>
<reference evidence="1" key="1">
    <citation type="journal article" date="2014" name="Int. J. Syst. Evol. Microbiol.">
        <title>Complete genome sequence of Corynebacterium casei LMG S-19264T (=DSM 44701T), isolated from a smear-ripened cheese.</title>
        <authorList>
            <consortium name="US DOE Joint Genome Institute (JGI-PGF)"/>
            <person name="Walter F."/>
            <person name="Albersmeier A."/>
            <person name="Kalinowski J."/>
            <person name="Ruckert C."/>
        </authorList>
    </citation>
    <scope>NUCLEOTIDE SEQUENCE</scope>
    <source>
        <strain evidence="1">NBRC 108769</strain>
    </source>
</reference>
<reference evidence="1" key="2">
    <citation type="submission" date="2023-01" db="EMBL/GenBank/DDBJ databases">
        <title>Draft genome sequence of Portibacter lacus strain NBRC 108769.</title>
        <authorList>
            <person name="Sun Q."/>
            <person name="Mori K."/>
        </authorList>
    </citation>
    <scope>NUCLEOTIDE SEQUENCE</scope>
    <source>
        <strain evidence="1">NBRC 108769</strain>
    </source>
</reference>
<dbReference type="AlphaFoldDB" id="A0AA37WHX0"/>
<dbReference type="RefSeq" id="WP_235294938.1">
    <property type="nucleotide sequence ID" value="NZ_BSOH01000037.1"/>
</dbReference>
<organism evidence="1 2">
    <name type="scientific">Portibacter lacus</name>
    <dbReference type="NCBI Taxonomy" id="1099794"/>
    <lineage>
        <taxon>Bacteria</taxon>
        <taxon>Pseudomonadati</taxon>
        <taxon>Bacteroidota</taxon>
        <taxon>Saprospiria</taxon>
        <taxon>Saprospirales</taxon>
        <taxon>Haliscomenobacteraceae</taxon>
        <taxon>Portibacter</taxon>
    </lineage>
</organism>
<dbReference type="InterPro" id="IPR011009">
    <property type="entry name" value="Kinase-like_dom_sf"/>
</dbReference>
<dbReference type="Proteomes" id="UP001156666">
    <property type="component" value="Unassembled WGS sequence"/>
</dbReference>